<sequence length="164" mass="16772">MTKDAAGEDVIVQGEFKVGDERRGNQGGGGRRDEDGKSGPGGGRGRSVEEVETEGDGERERRRRREVAAPSCRLAASEGTAGFKADPPRTEGGACAGGASRGSGVDASSSSFVVDRASDSSSSDSPPMAMRPGSSSDGSSPFSQYAFQKSSKSELSGASSSRSR</sequence>
<evidence type="ECO:0000313" key="2">
    <source>
        <dbReference type="EMBL" id="GBG84328.1"/>
    </source>
</evidence>
<feature type="compositionally biased region" description="Low complexity" evidence="1">
    <location>
        <begin position="153"/>
        <end position="164"/>
    </location>
</feature>
<protein>
    <submittedName>
        <fullName evidence="2">Uncharacterized protein</fullName>
    </submittedName>
</protein>
<dbReference type="AlphaFoldDB" id="A0A388LPR8"/>
<dbReference type="Gramene" id="GBG84328">
    <property type="protein sequence ID" value="GBG84328"/>
    <property type="gene ID" value="CBR_g38299"/>
</dbReference>
<feature type="compositionally biased region" description="Low complexity" evidence="1">
    <location>
        <begin position="102"/>
        <end position="125"/>
    </location>
</feature>
<organism evidence="2 3">
    <name type="scientific">Chara braunii</name>
    <name type="common">Braun's stonewort</name>
    <dbReference type="NCBI Taxonomy" id="69332"/>
    <lineage>
        <taxon>Eukaryota</taxon>
        <taxon>Viridiplantae</taxon>
        <taxon>Streptophyta</taxon>
        <taxon>Charophyceae</taxon>
        <taxon>Charales</taxon>
        <taxon>Characeae</taxon>
        <taxon>Chara</taxon>
    </lineage>
</organism>
<feature type="compositionally biased region" description="Low complexity" evidence="1">
    <location>
        <begin position="132"/>
        <end position="143"/>
    </location>
</feature>
<comment type="caution">
    <text evidence="2">The sequence shown here is derived from an EMBL/GenBank/DDBJ whole genome shotgun (WGS) entry which is preliminary data.</text>
</comment>
<proteinExistence type="predicted"/>
<evidence type="ECO:0000256" key="1">
    <source>
        <dbReference type="SAM" id="MobiDB-lite"/>
    </source>
</evidence>
<feature type="region of interest" description="Disordered" evidence="1">
    <location>
        <begin position="1"/>
        <end position="164"/>
    </location>
</feature>
<accession>A0A388LPR8</accession>
<reference evidence="2 3" key="1">
    <citation type="journal article" date="2018" name="Cell">
        <title>The Chara Genome: Secondary Complexity and Implications for Plant Terrestrialization.</title>
        <authorList>
            <person name="Nishiyama T."/>
            <person name="Sakayama H."/>
            <person name="Vries J.D."/>
            <person name="Buschmann H."/>
            <person name="Saint-Marcoux D."/>
            <person name="Ullrich K.K."/>
            <person name="Haas F.B."/>
            <person name="Vanderstraeten L."/>
            <person name="Becker D."/>
            <person name="Lang D."/>
            <person name="Vosolsobe S."/>
            <person name="Rombauts S."/>
            <person name="Wilhelmsson P.K.I."/>
            <person name="Janitza P."/>
            <person name="Kern R."/>
            <person name="Heyl A."/>
            <person name="Rumpler F."/>
            <person name="Villalobos L.I.A.C."/>
            <person name="Clay J.M."/>
            <person name="Skokan R."/>
            <person name="Toyoda A."/>
            <person name="Suzuki Y."/>
            <person name="Kagoshima H."/>
            <person name="Schijlen E."/>
            <person name="Tajeshwar N."/>
            <person name="Catarino B."/>
            <person name="Hetherington A.J."/>
            <person name="Saltykova A."/>
            <person name="Bonnot C."/>
            <person name="Breuninger H."/>
            <person name="Symeonidi A."/>
            <person name="Radhakrishnan G.V."/>
            <person name="Van Nieuwerburgh F."/>
            <person name="Deforce D."/>
            <person name="Chang C."/>
            <person name="Karol K.G."/>
            <person name="Hedrich R."/>
            <person name="Ulvskov P."/>
            <person name="Glockner G."/>
            <person name="Delwiche C.F."/>
            <person name="Petrasek J."/>
            <person name="Van de Peer Y."/>
            <person name="Friml J."/>
            <person name="Beilby M."/>
            <person name="Dolan L."/>
            <person name="Kohara Y."/>
            <person name="Sugano S."/>
            <person name="Fujiyama A."/>
            <person name="Delaux P.-M."/>
            <person name="Quint M."/>
            <person name="TheiBen G."/>
            <person name="Hagemann M."/>
            <person name="Harholt J."/>
            <person name="Dunand C."/>
            <person name="Zachgo S."/>
            <person name="Langdale J."/>
            <person name="Maumus F."/>
            <person name="Straeten D.V.D."/>
            <person name="Gould S.B."/>
            <person name="Rensing S.A."/>
        </authorList>
    </citation>
    <scope>NUCLEOTIDE SEQUENCE [LARGE SCALE GENOMIC DNA]</scope>
    <source>
        <strain evidence="2 3">S276</strain>
    </source>
</reference>
<feature type="compositionally biased region" description="Basic and acidic residues" evidence="1">
    <location>
        <begin position="17"/>
        <end position="37"/>
    </location>
</feature>
<evidence type="ECO:0000313" key="3">
    <source>
        <dbReference type="Proteomes" id="UP000265515"/>
    </source>
</evidence>
<gene>
    <name evidence="2" type="ORF">CBR_g38299</name>
</gene>
<dbReference type="EMBL" id="BFEA01000472">
    <property type="protein sequence ID" value="GBG84328.1"/>
    <property type="molecule type" value="Genomic_DNA"/>
</dbReference>
<keyword evidence="3" id="KW-1185">Reference proteome</keyword>
<name>A0A388LPR8_CHABU</name>
<dbReference type="Proteomes" id="UP000265515">
    <property type="component" value="Unassembled WGS sequence"/>
</dbReference>